<name>E5B1Z4_ERWAM</name>
<accession>E5B1Z4</accession>
<sequence>MTATRQQQRGRPANAATGSGDQSNVYRMASIRKGLSVKFSSTLIQQCVSTRVTGIH</sequence>
<feature type="region of interest" description="Disordered" evidence="1">
    <location>
        <begin position="1"/>
        <end position="23"/>
    </location>
</feature>
<dbReference type="AlphaFoldDB" id="E5B1Z4"/>
<evidence type="ECO:0000313" key="2">
    <source>
        <dbReference type="EMBL" id="CBX79495.1"/>
    </source>
</evidence>
<gene>
    <name evidence="2" type="ORF">EAIL5_0675</name>
</gene>
<evidence type="ECO:0000256" key="1">
    <source>
        <dbReference type="SAM" id="MobiDB-lite"/>
    </source>
</evidence>
<dbReference type="EMBL" id="FR719186">
    <property type="protein sequence ID" value="CBX79495.1"/>
    <property type="molecule type" value="Genomic_DNA"/>
</dbReference>
<proteinExistence type="predicted"/>
<protein>
    <submittedName>
        <fullName evidence="2">Uncharacterized protein</fullName>
    </submittedName>
</protein>
<organism evidence="2">
    <name type="scientific">Erwinia amylovora ATCC BAA-2158</name>
    <dbReference type="NCBI Taxonomy" id="889211"/>
    <lineage>
        <taxon>Bacteria</taxon>
        <taxon>Pseudomonadati</taxon>
        <taxon>Pseudomonadota</taxon>
        <taxon>Gammaproteobacteria</taxon>
        <taxon>Enterobacterales</taxon>
        <taxon>Erwiniaceae</taxon>
        <taxon>Erwinia</taxon>
    </lineage>
</organism>
<reference evidence="2" key="1">
    <citation type="journal article" date="2011" name="J. Bacteriol.">
        <title>Genome Sequence of an Erwinia amylovora Strain with Pathogenicity Restricted to Rubus Plants.</title>
        <authorList>
            <person name="Powney R."/>
            <person name="Smits T.H."/>
            <person name="Sawbridge T."/>
            <person name="Frey B."/>
            <person name="Blom J."/>
            <person name="Frey J.E."/>
            <person name="Plummer K.M."/>
            <person name="Beer S.V."/>
            <person name="Luck J."/>
            <person name="Duffy B."/>
            <person name="Rodoni B."/>
        </authorList>
    </citation>
    <scope>NUCLEOTIDE SEQUENCE</scope>
    <source>
        <strain evidence="2">ATCC BAA-2158</strain>
    </source>
</reference>